<protein>
    <submittedName>
        <fullName evidence="8">Metal ABC transporter permease</fullName>
    </submittedName>
</protein>
<evidence type="ECO:0000313" key="8">
    <source>
        <dbReference type="EMBL" id="QHX42356.1"/>
    </source>
</evidence>
<dbReference type="Pfam" id="PF00950">
    <property type="entry name" value="ABC-3"/>
    <property type="match status" value="1"/>
</dbReference>
<gene>
    <name evidence="8" type="ORF">GWP43_01600</name>
</gene>
<dbReference type="KEGG" id="trz:GWP43_01600"/>
<sequence>MLKYAFMQNAFIVSFFIGILCPLIGIFLVLRRYSLIGDTLAHASLTGITLGLVTGVNPIIGAFTFTSAAGALIEALRNYFKEYSDLILSIVLSLSVGIAITLMSSGLIRTNAEAYLFGSILTVSTSDVITVIVLSFFAVAVLAVLYHKLLYITLDEDIAYVTGIRVKTINYIFSILVAATIAVSIKIVGILVLSSMIALPVAAALQLHVGFKRTVFFSICFGIADIMLGLVCSYYLNVAPGGFTALISVFMLLLVLICKKLRSPF</sequence>
<evidence type="ECO:0000256" key="6">
    <source>
        <dbReference type="RuleBase" id="RU003943"/>
    </source>
</evidence>
<feature type="transmembrane region" description="Helical" evidence="7">
    <location>
        <begin position="214"/>
        <end position="236"/>
    </location>
</feature>
<keyword evidence="5 7" id="KW-0472">Membrane</keyword>
<feature type="transmembrane region" description="Helical" evidence="7">
    <location>
        <begin position="128"/>
        <end position="146"/>
    </location>
</feature>
<keyword evidence="6" id="KW-0813">Transport</keyword>
<feature type="transmembrane region" description="Helical" evidence="7">
    <location>
        <begin position="85"/>
        <end position="108"/>
    </location>
</feature>
<feature type="transmembrane region" description="Helical" evidence="7">
    <location>
        <begin position="50"/>
        <end position="73"/>
    </location>
</feature>
<evidence type="ECO:0000313" key="9">
    <source>
        <dbReference type="Proteomes" id="UP000464374"/>
    </source>
</evidence>
<keyword evidence="4 7" id="KW-1133">Transmembrane helix</keyword>
<feature type="transmembrane region" description="Helical" evidence="7">
    <location>
        <begin position="12"/>
        <end position="30"/>
    </location>
</feature>
<comment type="similarity">
    <text evidence="2 6">Belongs to the ABC-3 integral membrane protein family.</text>
</comment>
<keyword evidence="3 6" id="KW-0812">Transmembrane</keyword>
<dbReference type="SUPFAM" id="SSF81345">
    <property type="entry name" value="ABC transporter involved in vitamin B12 uptake, BtuC"/>
    <property type="match status" value="1"/>
</dbReference>
<dbReference type="Gene3D" id="1.10.3470.10">
    <property type="entry name" value="ABC transporter involved in vitamin B12 uptake, BtuC"/>
    <property type="match status" value="1"/>
</dbReference>
<dbReference type="PANTHER" id="PTHR30477">
    <property type="entry name" value="ABC-TRANSPORTER METAL-BINDING PROTEIN"/>
    <property type="match status" value="1"/>
</dbReference>
<reference evidence="8 9" key="1">
    <citation type="submission" date="2020-01" db="EMBL/GenBank/DDBJ databases">
        <title>Complete genome sequence of a human oral phylogroup 1 Treponema sp. strain ATCC 700766, originally isolated from periodontitis dental plaque.</title>
        <authorList>
            <person name="Chan Y."/>
            <person name="Huo Y.-B."/>
            <person name="Yu X.-L."/>
            <person name="Zeng H."/>
            <person name="Leung W.-K."/>
            <person name="Watt R.M."/>
        </authorList>
    </citation>
    <scope>NUCLEOTIDE SEQUENCE [LARGE SCALE GENOMIC DNA]</scope>
    <source>
        <strain evidence="8 9">OMZ 804</strain>
    </source>
</reference>
<name>A0A6P1XXW1_9SPIR</name>
<comment type="subcellular location">
    <subcellularLocation>
        <location evidence="6">Cell membrane</location>
        <topology evidence="6">Multi-pass membrane protein</topology>
    </subcellularLocation>
    <subcellularLocation>
        <location evidence="1">Membrane</location>
        <topology evidence="1">Multi-pass membrane protein</topology>
    </subcellularLocation>
</comment>
<evidence type="ECO:0000256" key="2">
    <source>
        <dbReference type="ARBA" id="ARBA00008034"/>
    </source>
</evidence>
<dbReference type="CDD" id="cd06550">
    <property type="entry name" value="TM_ABC_iron-siderophores_like"/>
    <property type="match status" value="1"/>
</dbReference>
<dbReference type="GO" id="GO:0043190">
    <property type="term" value="C:ATP-binding cassette (ABC) transporter complex"/>
    <property type="evidence" value="ECO:0007669"/>
    <property type="project" value="InterPro"/>
</dbReference>
<evidence type="ECO:0000256" key="5">
    <source>
        <dbReference type="ARBA" id="ARBA00023136"/>
    </source>
</evidence>
<dbReference type="AlphaFoldDB" id="A0A6P1XXW1"/>
<dbReference type="RefSeq" id="WP_162662184.1">
    <property type="nucleotide sequence ID" value="NZ_CP048020.1"/>
</dbReference>
<dbReference type="InterPro" id="IPR001626">
    <property type="entry name" value="ABC_TroCD"/>
</dbReference>
<evidence type="ECO:0000256" key="3">
    <source>
        <dbReference type="ARBA" id="ARBA00022692"/>
    </source>
</evidence>
<proteinExistence type="inferred from homology"/>
<organism evidence="8 9">
    <name type="scientific">Treponema vincentii</name>
    <dbReference type="NCBI Taxonomy" id="69710"/>
    <lineage>
        <taxon>Bacteria</taxon>
        <taxon>Pseudomonadati</taxon>
        <taxon>Spirochaetota</taxon>
        <taxon>Spirochaetia</taxon>
        <taxon>Spirochaetales</taxon>
        <taxon>Treponemataceae</taxon>
        <taxon>Treponema</taxon>
    </lineage>
</organism>
<evidence type="ECO:0000256" key="7">
    <source>
        <dbReference type="SAM" id="Phobius"/>
    </source>
</evidence>
<feature type="transmembrane region" description="Helical" evidence="7">
    <location>
        <begin position="242"/>
        <end position="258"/>
    </location>
</feature>
<evidence type="ECO:0000256" key="4">
    <source>
        <dbReference type="ARBA" id="ARBA00022989"/>
    </source>
</evidence>
<accession>A0A6P1XXW1</accession>
<dbReference type="GO" id="GO:0010043">
    <property type="term" value="P:response to zinc ion"/>
    <property type="evidence" value="ECO:0007669"/>
    <property type="project" value="TreeGrafter"/>
</dbReference>
<dbReference type="GO" id="GO:0055085">
    <property type="term" value="P:transmembrane transport"/>
    <property type="evidence" value="ECO:0007669"/>
    <property type="project" value="InterPro"/>
</dbReference>
<dbReference type="InterPro" id="IPR037294">
    <property type="entry name" value="ABC_BtuC-like"/>
</dbReference>
<evidence type="ECO:0000256" key="1">
    <source>
        <dbReference type="ARBA" id="ARBA00004141"/>
    </source>
</evidence>
<dbReference type="EMBL" id="CP048020">
    <property type="protein sequence ID" value="QHX42356.1"/>
    <property type="molecule type" value="Genomic_DNA"/>
</dbReference>
<dbReference type="PANTHER" id="PTHR30477:SF0">
    <property type="entry name" value="METAL TRANSPORT SYSTEM MEMBRANE PROTEIN TM_0125-RELATED"/>
    <property type="match status" value="1"/>
</dbReference>
<dbReference type="Proteomes" id="UP000464374">
    <property type="component" value="Chromosome"/>
</dbReference>